<evidence type="ECO:0000313" key="5">
    <source>
        <dbReference type="Proteomes" id="UP001525890"/>
    </source>
</evidence>
<keyword evidence="2" id="KW-0732">Signal</keyword>
<dbReference type="Proteomes" id="UP001525890">
    <property type="component" value="Unassembled WGS sequence"/>
</dbReference>
<dbReference type="Pfam" id="PF12770">
    <property type="entry name" value="CHAT"/>
    <property type="match status" value="1"/>
</dbReference>
<feature type="repeat" description="TPR" evidence="1">
    <location>
        <begin position="208"/>
        <end position="241"/>
    </location>
</feature>
<dbReference type="EMBL" id="JAMXFF010000050">
    <property type="protein sequence ID" value="MCT7969430.1"/>
    <property type="molecule type" value="Genomic_DNA"/>
</dbReference>
<gene>
    <name evidence="4" type="ORF">NG799_24235</name>
</gene>
<reference evidence="4 5" key="1">
    <citation type="journal article" date="2022" name="Front. Microbiol.">
        <title>High genomic differentiation and limited gene flow indicate recent cryptic speciation within the genus Laspinema (cyanobacteria).</title>
        <authorList>
            <person name="Stanojkovic A."/>
            <person name="Skoupy S."/>
            <person name="Skaloud P."/>
            <person name="Dvorak P."/>
        </authorList>
    </citation>
    <scope>NUCLEOTIDE SEQUENCE [LARGE SCALE GENOMIC DNA]</scope>
    <source>
        <strain evidence="4 5">D2a</strain>
    </source>
</reference>
<proteinExistence type="predicted"/>
<keyword evidence="1" id="KW-0802">TPR repeat</keyword>
<dbReference type="PROSITE" id="PS50293">
    <property type="entry name" value="TPR_REGION"/>
    <property type="match status" value="2"/>
</dbReference>
<feature type="repeat" description="TPR" evidence="1">
    <location>
        <begin position="328"/>
        <end position="361"/>
    </location>
</feature>
<feature type="repeat" description="TPR" evidence="1">
    <location>
        <begin position="368"/>
        <end position="401"/>
    </location>
</feature>
<feature type="repeat" description="TPR" evidence="1">
    <location>
        <begin position="168"/>
        <end position="201"/>
    </location>
</feature>
<evidence type="ECO:0000259" key="3">
    <source>
        <dbReference type="Pfam" id="PF12770"/>
    </source>
</evidence>
<protein>
    <submittedName>
        <fullName evidence="4">Tetratricopeptide repeat protein</fullName>
    </submittedName>
</protein>
<dbReference type="SUPFAM" id="SSF48452">
    <property type="entry name" value="TPR-like"/>
    <property type="match status" value="3"/>
</dbReference>
<dbReference type="InterPro" id="IPR024983">
    <property type="entry name" value="CHAT_dom"/>
</dbReference>
<dbReference type="PANTHER" id="PTHR10098:SF108">
    <property type="entry name" value="TETRATRICOPEPTIDE REPEAT PROTEIN 28"/>
    <property type="match status" value="1"/>
</dbReference>
<dbReference type="InterPro" id="IPR019734">
    <property type="entry name" value="TPR_rpt"/>
</dbReference>
<comment type="caution">
    <text evidence="4">The sequence shown here is derived from an EMBL/GenBank/DDBJ whole genome shotgun (WGS) entry which is preliminary data.</text>
</comment>
<feature type="repeat" description="TPR" evidence="1">
    <location>
        <begin position="248"/>
        <end position="281"/>
    </location>
</feature>
<keyword evidence="5" id="KW-1185">Reference proteome</keyword>
<feature type="repeat" description="TPR" evidence="1">
    <location>
        <begin position="288"/>
        <end position="321"/>
    </location>
</feature>
<dbReference type="RefSeq" id="WP_368008898.1">
    <property type="nucleotide sequence ID" value="NZ_JAMXFF010000050.1"/>
</dbReference>
<dbReference type="Pfam" id="PF13374">
    <property type="entry name" value="TPR_10"/>
    <property type="match status" value="1"/>
</dbReference>
<feature type="repeat" description="TPR" evidence="1">
    <location>
        <begin position="88"/>
        <end position="121"/>
    </location>
</feature>
<dbReference type="Gene3D" id="1.25.40.10">
    <property type="entry name" value="Tetratricopeptide repeat domain"/>
    <property type="match status" value="4"/>
</dbReference>
<feature type="chain" id="PRO_5046074710" evidence="2">
    <location>
        <begin position="24"/>
        <end position="1069"/>
    </location>
</feature>
<dbReference type="PANTHER" id="PTHR10098">
    <property type="entry name" value="RAPSYN-RELATED"/>
    <property type="match status" value="1"/>
</dbReference>
<name>A0ABT2MXH0_9CYAN</name>
<sequence>MQFPFSRLTFIPAIALLSVPASGFSAPLLPQIPPVNRSEPSSELLHDTHPLLEQGIEQFRQGDFQTALQTYQQVLQRHSLQGDRLQMAAAMTQIGEVYTALSDYTKALEQLESALAIREELNDRPGVGETLNHLGFVYSRLGDYPQALQRHEQALEIAQTLNNRPIEGEALHHIAAVYAATGEYQKAVQLYQEALVIRQEVGDKRDEGRTLNNLGGLYYNLGEAQRALDLYEQALKLREEIGDRAGVARLLSNIGLLYRQFGQGDRALSYYEQALPILTEIGDKSSLGNTLNGLGVLYEERGDYQQALSVYNQSLAIAEEIGDRPGMSKTLDNVGGIYYSLGQYPQALTFYERSLSLRQSLGDRPGMGNILNNLGGLYYSLGEYPEALEALQKALIIRQEIGDKSGESRNLDAIAIVYEKLGQYTEALDHYQQALEIANAIGDPTAQGNALEHIGGVYLSLGQTVQSLEFLQQALQTFQRIGDRVGIGRTLNSIASLYYRLKQYPQSLEFLQQSLQILRETGDKAGEAIALANLGRIFQEQEDIVLATAFYKKAVNLHESIRKDIRVLSMERQQSFTETVAETYRHLSDLLLRQDRILEAQQVLDLLKIQELDEYLQNVRGNEQTASGVQFLPEEEKLAEEYLTLQGQAIELGEELSQLQSIPEPERTPEQQARIAELDRTLQTLRQKFDRFLESPEIIEIAAEISRKTSGENLDLTNIAQLQASLKQLNQKAVLLYPLILEDRIELILITPDSPPLHRSVAVNKANLSRGITEFRTALTVPSKRANTDIPKVAAKQLYNWLIEPFQSELDRLEVETIIYAPDGLLRYIPLAALYDGEKWLAQRYQINNITAASLTNFNVAPPKDLKILAGAFTQGTYSVEVGTRQLAFSGLPFAGKEVENLAATIPGTMKLIDLDFNRSATTSGMSDRNVIHLATHAAFVNGQPEDSFIMLGDGDRITLRDLEDWSLPNVDLIVLSACQTAMGGQMGDGTEILGFGYQMQKVGAKAAVASLWSVDDGGTQALMTAFYNSLKTGNNKSAALQAAQLALLESDYNHPYYWASFILIGNGF</sequence>
<evidence type="ECO:0000313" key="4">
    <source>
        <dbReference type="EMBL" id="MCT7969430.1"/>
    </source>
</evidence>
<evidence type="ECO:0000256" key="2">
    <source>
        <dbReference type="SAM" id="SignalP"/>
    </source>
</evidence>
<dbReference type="Pfam" id="PF13424">
    <property type="entry name" value="TPR_12"/>
    <property type="match status" value="5"/>
</dbReference>
<feature type="domain" description="CHAT" evidence="3">
    <location>
        <begin position="794"/>
        <end position="1067"/>
    </location>
</feature>
<evidence type="ECO:0000256" key="1">
    <source>
        <dbReference type="PROSITE-ProRule" id="PRU00339"/>
    </source>
</evidence>
<dbReference type="InterPro" id="IPR011990">
    <property type="entry name" value="TPR-like_helical_dom_sf"/>
</dbReference>
<accession>A0ABT2MXH0</accession>
<organism evidence="4 5">
    <name type="scientific">Laspinema palackyanum D2a</name>
    <dbReference type="NCBI Taxonomy" id="2953684"/>
    <lineage>
        <taxon>Bacteria</taxon>
        <taxon>Bacillati</taxon>
        <taxon>Cyanobacteriota</taxon>
        <taxon>Cyanophyceae</taxon>
        <taxon>Oscillatoriophycideae</taxon>
        <taxon>Oscillatoriales</taxon>
        <taxon>Laspinemataceae</taxon>
        <taxon>Laspinema</taxon>
        <taxon>Laspinema palackyanum</taxon>
    </lineage>
</organism>
<feature type="repeat" description="TPR" evidence="1">
    <location>
        <begin position="528"/>
        <end position="561"/>
    </location>
</feature>
<dbReference type="PROSITE" id="PS50005">
    <property type="entry name" value="TPR"/>
    <property type="match status" value="10"/>
</dbReference>
<feature type="signal peptide" evidence="2">
    <location>
        <begin position="1"/>
        <end position="23"/>
    </location>
</feature>
<dbReference type="SMART" id="SM00028">
    <property type="entry name" value="TPR"/>
    <property type="match status" value="13"/>
</dbReference>
<feature type="repeat" description="TPR" evidence="1">
    <location>
        <begin position="408"/>
        <end position="441"/>
    </location>
</feature>
<feature type="repeat" description="TPR" evidence="1">
    <location>
        <begin position="128"/>
        <end position="161"/>
    </location>
</feature>